<dbReference type="Gene3D" id="1.10.220.150">
    <property type="entry name" value="Arf GTPase activating protein"/>
    <property type="match status" value="1"/>
</dbReference>
<feature type="region of interest" description="Disordered" evidence="6">
    <location>
        <begin position="139"/>
        <end position="159"/>
    </location>
</feature>
<organism evidence="8 9">
    <name type="scientific">Anaeramoeba flamelloides</name>
    <dbReference type="NCBI Taxonomy" id="1746091"/>
    <lineage>
        <taxon>Eukaryota</taxon>
        <taxon>Metamonada</taxon>
        <taxon>Anaeramoebidae</taxon>
        <taxon>Anaeramoeba</taxon>
    </lineage>
</organism>
<dbReference type="InterPro" id="IPR001164">
    <property type="entry name" value="ArfGAP_dom"/>
</dbReference>
<evidence type="ECO:0000256" key="2">
    <source>
        <dbReference type="ARBA" id="ARBA00022723"/>
    </source>
</evidence>
<keyword evidence="3 5" id="KW-0863">Zinc-finger</keyword>
<dbReference type="GO" id="GO:0005096">
    <property type="term" value="F:GTPase activator activity"/>
    <property type="evidence" value="ECO:0007669"/>
    <property type="project" value="UniProtKB-KW"/>
</dbReference>
<keyword evidence="2" id="KW-0479">Metal-binding</keyword>
<feature type="compositionally biased region" description="Basic residues" evidence="6">
    <location>
        <begin position="315"/>
        <end position="327"/>
    </location>
</feature>
<feature type="compositionally biased region" description="Polar residues" evidence="6">
    <location>
        <begin position="175"/>
        <end position="194"/>
    </location>
</feature>
<gene>
    <name evidence="8" type="ORF">M0812_23653</name>
</gene>
<feature type="compositionally biased region" description="Basic residues" evidence="6">
    <location>
        <begin position="147"/>
        <end position="156"/>
    </location>
</feature>
<feature type="compositionally biased region" description="Low complexity" evidence="6">
    <location>
        <begin position="348"/>
        <end position="374"/>
    </location>
</feature>
<dbReference type="PANTHER" id="PTHR45686">
    <property type="entry name" value="ADP-RIBOSYLATION FACTOR GTPASE ACTIVATING PROTEIN 3, ISOFORM H-RELATED"/>
    <property type="match status" value="1"/>
</dbReference>
<dbReference type="GO" id="GO:0000139">
    <property type="term" value="C:Golgi membrane"/>
    <property type="evidence" value="ECO:0007669"/>
    <property type="project" value="GOC"/>
</dbReference>
<feature type="region of interest" description="Disordered" evidence="6">
    <location>
        <begin position="419"/>
        <end position="491"/>
    </location>
</feature>
<keyword evidence="1" id="KW-0343">GTPase activation</keyword>
<evidence type="ECO:0000313" key="8">
    <source>
        <dbReference type="EMBL" id="KAJ3430638.1"/>
    </source>
</evidence>
<evidence type="ECO:0000256" key="1">
    <source>
        <dbReference type="ARBA" id="ARBA00022468"/>
    </source>
</evidence>
<dbReference type="SMART" id="SM00105">
    <property type="entry name" value="ArfGap"/>
    <property type="match status" value="1"/>
</dbReference>
<feature type="compositionally biased region" description="Basic and acidic residues" evidence="6">
    <location>
        <begin position="259"/>
        <end position="283"/>
    </location>
</feature>
<dbReference type="SUPFAM" id="SSF57863">
    <property type="entry name" value="ArfGap/RecO-like zinc finger"/>
    <property type="match status" value="1"/>
</dbReference>
<evidence type="ECO:0000313" key="9">
    <source>
        <dbReference type="Proteomes" id="UP001146793"/>
    </source>
</evidence>
<dbReference type="InterPro" id="IPR037278">
    <property type="entry name" value="ARFGAP/RecO"/>
</dbReference>
<evidence type="ECO:0000256" key="4">
    <source>
        <dbReference type="ARBA" id="ARBA00022833"/>
    </source>
</evidence>
<dbReference type="PANTHER" id="PTHR45686:SF4">
    <property type="entry name" value="ADP-RIBOSYLATION FACTOR GTPASE ACTIVATING PROTEIN 3, ISOFORM H"/>
    <property type="match status" value="1"/>
</dbReference>
<feature type="domain" description="Arf-GAP" evidence="7">
    <location>
        <begin position="12"/>
        <end position="119"/>
    </location>
</feature>
<dbReference type="GO" id="GO:0008270">
    <property type="term" value="F:zinc ion binding"/>
    <property type="evidence" value="ECO:0007669"/>
    <property type="project" value="UniProtKB-KW"/>
</dbReference>
<dbReference type="GO" id="GO:0048205">
    <property type="term" value="P:COPI coating of Golgi vesicle"/>
    <property type="evidence" value="ECO:0007669"/>
    <property type="project" value="TreeGrafter"/>
</dbReference>
<dbReference type="PRINTS" id="PR00405">
    <property type="entry name" value="REVINTRACTNG"/>
</dbReference>
<feature type="region of interest" description="Disordered" evidence="6">
    <location>
        <begin position="507"/>
        <end position="530"/>
    </location>
</feature>
<protein>
    <submittedName>
        <fullName evidence="8">Adp-ribosylation factor gtpase activating protein 3 isoform h</fullName>
    </submittedName>
</protein>
<dbReference type="Proteomes" id="UP001146793">
    <property type="component" value="Unassembled WGS sequence"/>
</dbReference>
<keyword evidence="4" id="KW-0862">Zinc</keyword>
<feature type="compositionally biased region" description="Acidic residues" evidence="6">
    <location>
        <begin position="284"/>
        <end position="297"/>
    </location>
</feature>
<feature type="compositionally biased region" description="Polar residues" evidence="6">
    <location>
        <begin position="442"/>
        <end position="488"/>
    </location>
</feature>
<evidence type="ECO:0000256" key="3">
    <source>
        <dbReference type="ARBA" id="ARBA00022771"/>
    </source>
</evidence>
<dbReference type="Pfam" id="PF01412">
    <property type="entry name" value="ArfGap"/>
    <property type="match status" value="1"/>
</dbReference>
<evidence type="ECO:0000256" key="6">
    <source>
        <dbReference type="SAM" id="MobiDB-lite"/>
    </source>
</evidence>
<comment type="caution">
    <text evidence="8">The sequence shown here is derived from an EMBL/GenBank/DDBJ whole genome shotgun (WGS) entry which is preliminary data.</text>
</comment>
<reference evidence="8" key="1">
    <citation type="submission" date="2022-08" db="EMBL/GenBank/DDBJ databases">
        <title>Novel sulphate-reducing endosymbionts in the free-living metamonad Anaeramoeba.</title>
        <authorList>
            <person name="Jerlstrom-Hultqvist J."/>
            <person name="Cepicka I."/>
            <person name="Gallot-Lavallee L."/>
            <person name="Salas-Leiva D."/>
            <person name="Curtis B.A."/>
            <person name="Zahonova K."/>
            <person name="Pipaliya S."/>
            <person name="Dacks J."/>
            <person name="Roger A.J."/>
        </authorList>
    </citation>
    <scope>NUCLEOTIDE SEQUENCE</scope>
    <source>
        <strain evidence="8">Busselton2</strain>
    </source>
</reference>
<dbReference type="InterPro" id="IPR038508">
    <property type="entry name" value="ArfGAP_dom_sf"/>
</dbReference>
<feature type="compositionally biased region" description="Acidic residues" evidence="6">
    <location>
        <begin position="247"/>
        <end position="258"/>
    </location>
</feature>
<dbReference type="PROSITE" id="PS50115">
    <property type="entry name" value="ARFGAP"/>
    <property type="match status" value="1"/>
</dbReference>
<name>A0AAV7YSF6_9EUKA</name>
<accession>A0AAV7YSF6</accession>
<sequence length="530" mass="61750">MSSVIEKYKNYKQVLRRIRAQQGNSMCIDCGMKDNSWATVTYGTFLCIECAGVHRSLGVHLSFVRSCTLDTWSPEQLRRMELGGNKNLMNQFKKSHLHKEPNQRKKYQSRAAKVYKDKLDKVCKNDEIYNTLICTSKKGIPNNSKKTQQKKQTTQKKIKEKEQDFFQEQFKETSKNNNVNKTHNKQLQTNTNYLKNPKVSNIRKDSDYLSRSQPLSRNKNKILFNSRRNSSGMSLGVYSKSRSVPNFEEDSSFSSEEEVIQKKHEIKKSEDKIDNNKNLKNENDSDNENDNDNDNDNDGWGFFEEFEKELEQKSSRKPKHKNMHKNNLKTSKSLNNNVYNQNKVYGKQPQFNSQSRNNSQFSNENNNMNNKNNNMLPDWDEVQQKASTAINFLSGESKKLFHSAKGWGSNIMKFFDEEKGSTNSNTSNSSYDNSNIYHNNSQQQYSTHNNYQKSFQKISNGGNGSQNRESFGNKNKTTSNNHESTKNQMKIKEKVKRVLEVEEEQVVGDEKETVVEEEEEDWFEKGWKDF</sequence>
<evidence type="ECO:0000259" key="7">
    <source>
        <dbReference type="PROSITE" id="PS50115"/>
    </source>
</evidence>
<evidence type="ECO:0000256" key="5">
    <source>
        <dbReference type="PROSITE-ProRule" id="PRU00288"/>
    </source>
</evidence>
<feature type="compositionally biased region" description="Low complexity" evidence="6">
    <location>
        <begin position="328"/>
        <end position="337"/>
    </location>
</feature>
<dbReference type="AlphaFoldDB" id="A0AAV7YSF6"/>
<dbReference type="EMBL" id="JANTQA010000051">
    <property type="protein sequence ID" value="KAJ3430638.1"/>
    <property type="molecule type" value="Genomic_DNA"/>
</dbReference>
<feature type="compositionally biased region" description="Low complexity" evidence="6">
    <location>
        <begin position="421"/>
        <end position="441"/>
    </location>
</feature>
<feature type="region of interest" description="Disordered" evidence="6">
    <location>
        <begin position="172"/>
        <end position="376"/>
    </location>
</feature>
<proteinExistence type="predicted"/>